<sequence>MTKREAWRWWKVRREKPPLTFPECVNNFALKLSESKKLKKQHYGTGENP</sequence>
<proteinExistence type="predicted"/>
<accession>A0A5K7SFR4</accession>
<protein>
    <submittedName>
        <fullName evidence="1">Uncharacterized protein</fullName>
    </submittedName>
</protein>
<reference evidence="1" key="1">
    <citation type="journal article" date="2020" name="Int. J. Syst. Evol. Microbiol.">
        <title>Aquipluma nitroreducens gen. nov. sp. nov., a novel facultatively anaerobic bacterium isolated from a freshwater lake.</title>
        <authorList>
            <person name="Watanabe M."/>
            <person name="Kojima H."/>
            <person name="Fukui M."/>
        </authorList>
    </citation>
    <scope>NUCLEOTIDE SEQUENCE</scope>
    <source>
        <strain evidence="1">MeG22</strain>
    </source>
</reference>
<dbReference type="EMBL" id="AP018694">
    <property type="protein sequence ID" value="BBE20054.1"/>
    <property type="molecule type" value="Genomic_DNA"/>
</dbReference>
<keyword evidence="2" id="KW-1185">Reference proteome</keyword>
<evidence type="ECO:0000313" key="1">
    <source>
        <dbReference type="EMBL" id="BBE20054.1"/>
    </source>
</evidence>
<name>A0A5K7SFR4_9BACT</name>
<dbReference type="AlphaFoldDB" id="A0A5K7SFR4"/>
<gene>
    <name evidence="1" type="ORF">AQPE_4245</name>
</gene>
<evidence type="ECO:0000313" key="2">
    <source>
        <dbReference type="Proteomes" id="UP001193389"/>
    </source>
</evidence>
<dbReference type="KEGG" id="anf:AQPE_4245"/>
<dbReference type="Proteomes" id="UP001193389">
    <property type="component" value="Chromosome"/>
</dbReference>
<organism evidence="1 2">
    <name type="scientific">Aquipluma nitroreducens</name>
    <dbReference type="NCBI Taxonomy" id="2010828"/>
    <lineage>
        <taxon>Bacteria</taxon>
        <taxon>Pseudomonadati</taxon>
        <taxon>Bacteroidota</taxon>
        <taxon>Bacteroidia</taxon>
        <taxon>Marinilabiliales</taxon>
        <taxon>Prolixibacteraceae</taxon>
        <taxon>Aquipluma</taxon>
    </lineage>
</organism>